<protein>
    <recommendedName>
        <fullName evidence="4">Lipoprotein</fullName>
    </recommendedName>
</protein>
<dbReference type="RefSeq" id="WP_002560194.1">
    <property type="nucleotide sequence ID" value="NZ_CABJFV010000009.1"/>
</dbReference>
<accession>A0A413VLQ1</accession>
<comment type="caution">
    <text evidence="2">The sequence shown here is derived from an EMBL/GenBank/DDBJ whole genome shotgun (WGS) entry which is preliminary data.</text>
</comment>
<dbReference type="GeneID" id="69502154"/>
<gene>
    <name evidence="2" type="ORF">DW888_13070</name>
</gene>
<reference evidence="2 3" key="1">
    <citation type="submission" date="2018-08" db="EMBL/GenBank/DDBJ databases">
        <title>A genome reference for cultivated species of the human gut microbiota.</title>
        <authorList>
            <person name="Zou Y."/>
            <person name="Xue W."/>
            <person name="Luo G."/>
        </authorList>
    </citation>
    <scope>NUCLEOTIDE SEQUENCE [LARGE SCALE GENOMIC DNA]</scope>
    <source>
        <strain evidence="2 3">AM40-30BH</strain>
    </source>
</reference>
<organism evidence="2 3">
    <name type="scientific">Bacteroides nordii</name>
    <dbReference type="NCBI Taxonomy" id="291645"/>
    <lineage>
        <taxon>Bacteria</taxon>
        <taxon>Pseudomonadati</taxon>
        <taxon>Bacteroidota</taxon>
        <taxon>Bacteroidia</taxon>
        <taxon>Bacteroidales</taxon>
        <taxon>Bacteroidaceae</taxon>
        <taxon>Bacteroides</taxon>
    </lineage>
</organism>
<feature type="chain" id="PRO_5019536584" description="Lipoprotein" evidence="1">
    <location>
        <begin position="19"/>
        <end position="150"/>
    </location>
</feature>
<evidence type="ECO:0000256" key="1">
    <source>
        <dbReference type="SAM" id="SignalP"/>
    </source>
</evidence>
<evidence type="ECO:0008006" key="4">
    <source>
        <dbReference type="Google" id="ProtNLM"/>
    </source>
</evidence>
<dbReference type="Proteomes" id="UP000284379">
    <property type="component" value="Unassembled WGS sequence"/>
</dbReference>
<keyword evidence="1" id="KW-0732">Signal</keyword>
<proteinExistence type="predicted"/>
<evidence type="ECO:0000313" key="2">
    <source>
        <dbReference type="EMBL" id="RHB34462.1"/>
    </source>
</evidence>
<feature type="signal peptide" evidence="1">
    <location>
        <begin position="1"/>
        <end position="18"/>
    </location>
</feature>
<dbReference type="PROSITE" id="PS51257">
    <property type="entry name" value="PROKAR_LIPOPROTEIN"/>
    <property type="match status" value="1"/>
</dbReference>
<name>A0A413VLQ1_9BACE</name>
<sequence length="150" mass="17427">MKKILFLLLLVITLGACESDTDSNWNNRPGGGSNETQNWDSYTITVKNWERIGGVNENNSYFRCIVEDKYLDQYIFDKGSVMVYLIQYDGNTPVQTPLPYVMYYAEGNKNWAETFSYDYSVGSFAFYVTYSDFLTENNPGECQFKIVMHW</sequence>
<dbReference type="EMBL" id="QSGO01000009">
    <property type="protein sequence ID" value="RHB34462.1"/>
    <property type="molecule type" value="Genomic_DNA"/>
</dbReference>
<evidence type="ECO:0000313" key="3">
    <source>
        <dbReference type="Proteomes" id="UP000284379"/>
    </source>
</evidence>
<dbReference type="AlphaFoldDB" id="A0A413VLQ1"/>